<feature type="non-terminal residue" evidence="8">
    <location>
        <position position="1"/>
    </location>
</feature>
<proteinExistence type="predicted"/>
<organism evidence="8 9">
    <name type="scientific">candidate division KSB3 bacterium</name>
    <dbReference type="NCBI Taxonomy" id="2044937"/>
    <lineage>
        <taxon>Bacteria</taxon>
        <taxon>candidate division KSB3</taxon>
    </lineage>
</organism>
<dbReference type="GO" id="GO:0019563">
    <property type="term" value="P:glycerol catabolic process"/>
    <property type="evidence" value="ECO:0007669"/>
    <property type="project" value="TreeGrafter"/>
</dbReference>
<gene>
    <name evidence="8" type="primary">dhaK</name>
    <name evidence="8" type="ORF">GF339_15805</name>
</gene>
<dbReference type="FunFam" id="3.30.1180.20:FF:000002">
    <property type="entry name" value="Dihydroxyacetone kinase subunit DhaK"/>
    <property type="match status" value="1"/>
</dbReference>
<dbReference type="PANTHER" id="PTHR28629:SF4">
    <property type="entry name" value="TRIOKINASE_FMN CYCLASE"/>
    <property type="match status" value="1"/>
</dbReference>
<evidence type="ECO:0000313" key="8">
    <source>
        <dbReference type="EMBL" id="MBD3326050.1"/>
    </source>
</evidence>
<sequence length="286" mass="30095">ALVSGGGSGHEPLHGGFVGQGMLDAACPGDVFTSPTPDQMEAATKAVDGGAGVLHIVKNYTGDVMNFEMAAELCQAEGIEVETVVIDDDVAVKDSLYTAGRRGVGTTVLAEKICGAAAERGDSIQQVAALCRQINANGRSMGMALTSCTVPAAGKPTFELGPDEMEIGIGIHGEPGRQRMSVKTAKEIVALLTEEIISDLPFRQDDSVIAMINGMGGTPLIELYLVFNEFQQLCQQKGITIARHLVGNYITSLDMAGCSITMLKANDDMLTLWDAPVHTAALRWGV</sequence>
<dbReference type="SUPFAM" id="SSF82549">
    <property type="entry name" value="DAK1/DegV-like"/>
    <property type="match status" value="1"/>
</dbReference>
<keyword evidence="5 8" id="KW-0418">Kinase</keyword>
<comment type="caution">
    <text evidence="8">The sequence shown here is derived from an EMBL/GenBank/DDBJ whole genome shotgun (WGS) entry which is preliminary data.</text>
</comment>
<dbReference type="GO" id="GO:0005829">
    <property type="term" value="C:cytosol"/>
    <property type="evidence" value="ECO:0007669"/>
    <property type="project" value="TreeGrafter"/>
</dbReference>
<dbReference type="EMBL" id="WJJP01000520">
    <property type="protein sequence ID" value="MBD3326050.1"/>
    <property type="molecule type" value="Genomic_DNA"/>
</dbReference>
<dbReference type="Gene3D" id="3.30.1180.20">
    <property type="entry name" value="Dihydroxyacetone kinase, domain 2"/>
    <property type="match status" value="1"/>
</dbReference>
<dbReference type="InterPro" id="IPR050861">
    <property type="entry name" value="Dihydroxyacetone_Kinase"/>
</dbReference>
<evidence type="ECO:0000256" key="5">
    <source>
        <dbReference type="ARBA" id="ARBA00022777"/>
    </source>
</evidence>
<keyword evidence="4 8" id="KW-0808">Transferase</keyword>
<comment type="pathway">
    <text evidence="2">Polyol metabolism; glycerol degradation.</text>
</comment>
<dbReference type="Pfam" id="PF02733">
    <property type="entry name" value="Dak1"/>
    <property type="match status" value="1"/>
</dbReference>
<feature type="domain" description="DhaK" evidence="7">
    <location>
        <begin position="1"/>
        <end position="284"/>
    </location>
</feature>
<accession>A0A9D5JXQ5</accession>
<dbReference type="NCBIfam" id="TIGR02363">
    <property type="entry name" value="dhaK1"/>
    <property type="match status" value="1"/>
</dbReference>
<dbReference type="Proteomes" id="UP000649604">
    <property type="component" value="Unassembled WGS sequence"/>
</dbReference>
<evidence type="ECO:0000256" key="1">
    <source>
        <dbReference type="ARBA" id="ARBA00001113"/>
    </source>
</evidence>
<comment type="catalytic activity">
    <reaction evidence="1">
        <text>dihydroxyacetone + phosphoenolpyruvate = dihydroxyacetone phosphate + pyruvate</text>
        <dbReference type="Rhea" id="RHEA:18381"/>
        <dbReference type="ChEBI" id="CHEBI:15361"/>
        <dbReference type="ChEBI" id="CHEBI:16016"/>
        <dbReference type="ChEBI" id="CHEBI:57642"/>
        <dbReference type="ChEBI" id="CHEBI:58702"/>
        <dbReference type="EC" id="2.7.1.121"/>
    </reaction>
</comment>
<dbReference type="FunFam" id="3.40.50.10440:FF:000001">
    <property type="entry name" value="Dihydroxyacetone kinase, DhaK subunit"/>
    <property type="match status" value="1"/>
</dbReference>
<protein>
    <recommendedName>
        <fullName evidence="3">phosphoenolpyruvate--glycerone phosphotransferase</fullName>
        <ecNumber evidence="3">2.7.1.121</ecNumber>
    </recommendedName>
</protein>
<evidence type="ECO:0000256" key="2">
    <source>
        <dbReference type="ARBA" id="ARBA00004745"/>
    </source>
</evidence>
<evidence type="ECO:0000313" key="9">
    <source>
        <dbReference type="Proteomes" id="UP000649604"/>
    </source>
</evidence>
<dbReference type="Gene3D" id="3.40.50.10440">
    <property type="entry name" value="Dihydroxyacetone kinase, domain 1"/>
    <property type="match status" value="1"/>
</dbReference>
<dbReference type="InterPro" id="IPR004006">
    <property type="entry name" value="DhaK_dom"/>
</dbReference>
<dbReference type="EC" id="2.7.1.121" evidence="3"/>
<evidence type="ECO:0000256" key="4">
    <source>
        <dbReference type="ARBA" id="ARBA00022679"/>
    </source>
</evidence>
<dbReference type="AlphaFoldDB" id="A0A9D5JXQ5"/>
<evidence type="ECO:0000259" key="7">
    <source>
        <dbReference type="PROSITE" id="PS51481"/>
    </source>
</evidence>
<dbReference type="GO" id="GO:0047324">
    <property type="term" value="F:phosphoenolpyruvate-glycerone phosphotransferase activity"/>
    <property type="evidence" value="ECO:0007669"/>
    <property type="project" value="UniProtKB-EC"/>
</dbReference>
<evidence type="ECO:0000256" key="3">
    <source>
        <dbReference type="ARBA" id="ARBA00012095"/>
    </source>
</evidence>
<dbReference type="PROSITE" id="PS51481">
    <property type="entry name" value="DHAK"/>
    <property type="match status" value="1"/>
</dbReference>
<dbReference type="PANTHER" id="PTHR28629">
    <property type="entry name" value="TRIOKINASE/FMN CYCLASE"/>
    <property type="match status" value="1"/>
</dbReference>
<reference evidence="8" key="1">
    <citation type="submission" date="2019-11" db="EMBL/GenBank/DDBJ databases">
        <title>Microbial mats filling the niche in hypersaline microbial mats.</title>
        <authorList>
            <person name="Wong H.L."/>
            <person name="Macleod F.I."/>
            <person name="White R.A. III"/>
            <person name="Burns B.P."/>
        </authorList>
    </citation>
    <scope>NUCLEOTIDE SEQUENCE</scope>
    <source>
        <strain evidence="8">Rbin_158</strain>
    </source>
</reference>
<dbReference type="GO" id="GO:0004371">
    <property type="term" value="F:glycerone kinase activity"/>
    <property type="evidence" value="ECO:0007669"/>
    <property type="project" value="InterPro"/>
</dbReference>
<name>A0A9D5JXQ5_9BACT</name>
<evidence type="ECO:0000256" key="6">
    <source>
        <dbReference type="ARBA" id="ARBA00022798"/>
    </source>
</evidence>
<dbReference type="InterPro" id="IPR012736">
    <property type="entry name" value="DhaK_1"/>
</dbReference>
<keyword evidence="6" id="KW-0319">Glycerol metabolism</keyword>